<feature type="coiled-coil region" evidence="1">
    <location>
        <begin position="179"/>
        <end position="320"/>
    </location>
</feature>
<organism evidence="3 4">
    <name type="scientific">Striga hermonthica</name>
    <name type="common">Purple witchweed</name>
    <name type="synonym">Buchnera hermonthica</name>
    <dbReference type="NCBI Taxonomy" id="68872"/>
    <lineage>
        <taxon>Eukaryota</taxon>
        <taxon>Viridiplantae</taxon>
        <taxon>Streptophyta</taxon>
        <taxon>Embryophyta</taxon>
        <taxon>Tracheophyta</taxon>
        <taxon>Spermatophyta</taxon>
        <taxon>Magnoliopsida</taxon>
        <taxon>eudicotyledons</taxon>
        <taxon>Gunneridae</taxon>
        <taxon>Pentapetalae</taxon>
        <taxon>asterids</taxon>
        <taxon>lamiids</taxon>
        <taxon>Lamiales</taxon>
        <taxon>Orobanchaceae</taxon>
        <taxon>Buchnereae</taxon>
        <taxon>Striga</taxon>
    </lineage>
</organism>
<evidence type="ECO:0000256" key="1">
    <source>
        <dbReference type="SAM" id="Coils"/>
    </source>
</evidence>
<gene>
    <name evidence="3" type="ORF">SHERM_13572</name>
</gene>
<dbReference type="Proteomes" id="UP001153555">
    <property type="component" value="Unassembled WGS sequence"/>
</dbReference>
<protein>
    <submittedName>
        <fullName evidence="3">Uncharacterized protein</fullName>
    </submittedName>
</protein>
<comment type="caution">
    <text evidence="3">The sequence shown here is derived from an EMBL/GenBank/DDBJ whole genome shotgun (WGS) entry which is preliminary data.</text>
</comment>
<feature type="compositionally biased region" description="Polar residues" evidence="2">
    <location>
        <begin position="364"/>
        <end position="387"/>
    </location>
</feature>
<reference evidence="3" key="1">
    <citation type="submission" date="2019-12" db="EMBL/GenBank/DDBJ databases">
        <authorList>
            <person name="Scholes J."/>
        </authorList>
    </citation>
    <scope>NUCLEOTIDE SEQUENCE</scope>
</reference>
<dbReference type="PANTHER" id="PTHR43049:SF1">
    <property type="entry name" value="EARLY ENDOSOME ANTIGEN"/>
    <property type="match status" value="1"/>
</dbReference>
<feature type="region of interest" description="Disordered" evidence="2">
    <location>
        <begin position="350"/>
        <end position="387"/>
    </location>
</feature>
<keyword evidence="4" id="KW-1185">Reference proteome</keyword>
<dbReference type="EMBL" id="CACSLK010011299">
    <property type="protein sequence ID" value="CAA0813013.1"/>
    <property type="molecule type" value="Genomic_DNA"/>
</dbReference>
<name>A0A9N7MU17_STRHE</name>
<sequence length="387" mass="44026">MHFERAHSLKEGGLREAQLAEANERYEEVIKELNEILEKLASSEGNNEELKRQISEVEGQLASHMNTISELTQEHSRVSELHLVAEARISEAEAQLEEAIQKSSLKDLEDKDLYEKLKAFEAQVSVYEEQARKASALAKSRELEIEQVLLKSKELESGRNWRSEISGLQANLSAVSSEKEHVVEELNVARKEIEELTQKLASEGQKLVSKQLKEQKLHEDALKSKLEILNSDVAQKAELENHLKEIKEQLATAEARLKEEKELSSQKDLEREAALKHLAEVFDTKLNTKEKEMDLLENKLKDFEQKLKDVEQKWQLADAKFKEKDIRGAPSEQKDETIKSWEIDLSSSAPIKRKSKKKTESTSGQALSSATQAHTAEESSAMNFKFI</sequence>
<dbReference type="AlphaFoldDB" id="A0A9N7MU17"/>
<keyword evidence="1" id="KW-0175">Coiled coil</keyword>
<accession>A0A9N7MU17</accession>
<dbReference type="PANTHER" id="PTHR43049">
    <property type="entry name" value="EARLY ENDOSOME ANTIGEN"/>
    <property type="match status" value="1"/>
</dbReference>
<evidence type="ECO:0000313" key="3">
    <source>
        <dbReference type="EMBL" id="CAA0813013.1"/>
    </source>
</evidence>
<evidence type="ECO:0000256" key="2">
    <source>
        <dbReference type="SAM" id="MobiDB-lite"/>
    </source>
</evidence>
<evidence type="ECO:0000313" key="4">
    <source>
        <dbReference type="Proteomes" id="UP001153555"/>
    </source>
</evidence>
<dbReference type="OrthoDB" id="770890at2759"/>
<proteinExistence type="predicted"/>
<feature type="coiled-coil region" evidence="1">
    <location>
        <begin position="16"/>
        <end position="137"/>
    </location>
</feature>